<evidence type="ECO:0000313" key="2">
    <source>
        <dbReference type="EMBL" id="MED6259908.1"/>
    </source>
</evidence>
<dbReference type="EMBL" id="JAHUTI010088540">
    <property type="protein sequence ID" value="MED6259908.1"/>
    <property type="molecule type" value="Genomic_DNA"/>
</dbReference>
<protein>
    <submittedName>
        <fullName evidence="2">Uncharacterized protein</fullName>
    </submittedName>
</protein>
<sequence>MPFCRRGQCDKLAPVSLREKRKEGEPSGKNTQDKPHIMHHTVSGSNSSRKSSHHIFTLSQSTLGFLNVIDTVEWPKKSHSCWKTLLSA</sequence>
<organism evidence="2 3">
    <name type="scientific">Ataeniobius toweri</name>
    <dbReference type="NCBI Taxonomy" id="208326"/>
    <lineage>
        <taxon>Eukaryota</taxon>
        <taxon>Metazoa</taxon>
        <taxon>Chordata</taxon>
        <taxon>Craniata</taxon>
        <taxon>Vertebrata</taxon>
        <taxon>Euteleostomi</taxon>
        <taxon>Actinopterygii</taxon>
        <taxon>Neopterygii</taxon>
        <taxon>Teleostei</taxon>
        <taxon>Neoteleostei</taxon>
        <taxon>Acanthomorphata</taxon>
        <taxon>Ovalentaria</taxon>
        <taxon>Atherinomorphae</taxon>
        <taxon>Cyprinodontiformes</taxon>
        <taxon>Goodeidae</taxon>
        <taxon>Ataeniobius</taxon>
    </lineage>
</organism>
<feature type="region of interest" description="Disordered" evidence="1">
    <location>
        <begin position="14"/>
        <end position="50"/>
    </location>
</feature>
<dbReference type="Proteomes" id="UP001345963">
    <property type="component" value="Unassembled WGS sequence"/>
</dbReference>
<reference evidence="2 3" key="1">
    <citation type="submission" date="2021-07" db="EMBL/GenBank/DDBJ databases">
        <authorList>
            <person name="Palmer J.M."/>
        </authorList>
    </citation>
    <scope>NUCLEOTIDE SEQUENCE [LARGE SCALE GENOMIC DNA]</scope>
    <source>
        <strain evidence="2 3">AT_MEX2019</strain>
        <tissue evidence="2">Muscle</tissue>
    </source>
</reference>
<gene>
    <name evidence="2" type="ORF">ATANTOWER_013287</name>
</gene>
<evidence type="ECO:0000313" key="3">
    <source>
        <dbReference type="Proteomes" id="UP001345963"/>
    </source>
</evidence>
<accession>A0ABU7CAI2</accession>
<keyword evidence="3" id="KW-1185">Reference proteome</keyword>
<comment type="caution">
    <text evidence="2">The sequence shown here is derived from an EMBL/GenBank/DDBJ whole genome shotgun (WGS) entry which is preliminary data.</text>
</comment>
<proteinExistence type="predicted"/>
<name>A0ABU7CAI2_9TELE</name>
<feature type="compositionally biased region" description="Basic and acidic residues" evidence="1">
    <location>
        <begin position="17"/>
        <end position="36"/>
    </location>
</feature>
<evidence type="ECO:0000256" key="1">
    <source>
        <dbReference type="SAM" id="MobiDB-lite"/>
    </source>
</evidence>